<keyword evidence="1" id="KW-0472">Membrane</keyword>
<feature type="transmembrane region" description="Helical" evidence="1">
    <location>
        <begin position="6"/>
        <end position="27"/>
    </location>
</feature>
<dbReference type="SUPFAM" id="SSF53300">
    <property type="entry name" value="vWA-like"/>
    <property type="match status" value="1"/>
</dbReference>
<sequence>MNLHFIHANILYFAAAGMIPIIIHLLFRKRYKTVQWAAMKFLLAAYKKNKRSLLVENLLLLLIRILIIILLVLMFARPTANESALADIFTRKTDHYVVLLDNSFSMSVRDGNTSPLERARDRIRKLVKESKSGDFVSLITMNQRPKIVDALHKVSAGEKGVILQQMESIEPSEMGTDVVGSISLLRDFVENPEYGQQKKKNKKVFILTDLQRKPWIAACKSLGFMKNMEKIGEQTQLTMVDVGITSDPINLTVQSIETDGVIGVGGLTRFVATIRNNSDKDAEGIAVNFFVNSGETPVAKDKRGKQGTEYVSISAGEQQRIPFFYNFPKMGSHSVTVDLTGDNLVADNERHLIVKVVKHIRVLIIDGDSREESFESETDHLAAAIGQSQQSIIQSRVVDIGSFSSSIKFKDYDVVILANLQTFDDERRFEELQEFVRKGGGLFMWLGDKVPVDYYNLEFYRDGLGVLPGKLAGGAIGKASDLEDKTTFKLDEVKKDHKAMRYFANNKDLLQDFRNYFTYKFFPVEITQEENDSEEEENQNEEEIVTVIAAFDHPKKYPAFIEKIYGDGKVILATTTVDKAWNNLHSDRFGYVFLIMIHEFIQYLVSPPIDKNNLFVGASIIKEFPYYVGEDAEVTAPGKSPIKKGVYPSDTGGPPYKITYSDTLKSGVYHLKLNIPEQVMKEQEILETTELFAVNVDPEEGDIHRVSQTEILGLLDGVQISFKTNVKEKSNIMGPLSDSEYWKPMLLLILLLSLVETFMAMWFGRYDK</sequence>
<name>A0A5S9IIP9_UABAM</name>
<evidence type="ECO:0000256" key="1">
    <source>
        <dbReference type="SAM" id="Phobius"/>
    </source>
</evidence>
<dbReference type="EMBL" id="AP019860">
    <property type="protein sequence ID" value="BBM82543.1"/>
    <property type="molecule type" value="Genomic_DNA"/>
</dbReference>
<evidence type="ECO:0000313" key="3">
    <source>
        <dbReference type="EMBL" id="BBM82543.1"/>
    </source>
</evidence>
<dbReference type="SUPFAM" id="SSF52317">
    <property type="entry name" value="Class I glutamine amidotransferase-like"/>
    <property type="match status" value="1"/>
</dbReference>
<protein>
    <submittedName>
        <fullName evidence="3">Membrane protein</fullName>
    </submittedName>
</protein>
<dbReference type="RefSeq" id="WP_151966783.1">
    <property type="nucleotide sequence ID" value="NZ_AP019860.1"/>
</dbReference>
<dbReference type="PROSITE" id="PS50234">
    <property type="entry name" value="VWFA"/>
    <property type="match status" value="1"/>
</dbReference>
<dbReference type="Gene3D" id="3.40.50.880">
    <property type="match status" value="1"/>
</dbReference>
<dbReference type="Gene3D" id="3.40.50.410">
    <property type="entry name" value="von Willebrand factor, type A domain"/>
    <property type="match status" value="1"/>
</dbReference>
<keyword evidence="1" id="KW-0812">Transmembrane</keyword>
<dbReference type="NCBIfam" id="TIGR02226">
    <property type="entry name" value="two_anch"/>
    <property type="match status" value="1"/>
</dbReference>
<dbReference type="Pfam" id="PF13519">
    <property type="entry name" value="VWA_2"/>
    <property type="match status" value="1"/>
</dbReference>
<proteinExistence type="predicted"/>
<dbReference type="PANTHER" id="PTHR37464:SF1">
    <property type="entry name" value="BLL2463 PROTEIN"/>
    <property type="match status" value="1"/>
</dbReference>
<dbReference type="InterPro" id="IPR002035">
    <property type="entry name" value="VWF_A"/>
</dbReference>
<dbReference type="InterPro" id="IPR011933">
    <property type="entry name" value="Double_TM_dom"/>
</dbReference>
<keyword evidence="1" id="KW-1133">Transmembrane helix</keyword>
<organism evidence="3 4">
    <name type="scientific">Uabimicrobium amorphum</name>
    <dbReference type="NCBI Taxonomy" id="2596890"/>
    <lineage>
        <taxon>Bacteria</taxon>
        <taxon>Pseudomonadati</taxon>
        <taxon>Planctomycetota</taxon>
        <taxon>Candidatus Uabimicrobiia</taxon>
        <taxon>Candidatus Uabimicrobiales</taxon>
        <taxon>Candidatus Uabimicrobiaceae</taxon>
        <taxon>Candidatus Uabimicrobium</taxon>
    </lineage>
</organism>
<dbReference type="InterPro" id="IPR013783">
    <property type="entry name" value="Ig-like_fold"/>
</dbReference>
<dbReference type="InterPro" id="IPR029062">
    <property type="entry name" value="Class_I_gatase-like"/>
</dbReference>
<feature type="domain" description="VWFA" evidence="2">
    <location>
        <begin position="95"/>
        <end position="244"/>
    </location>
</feature>
<feature type="transmembrane region" description="Helical" evidence="1">
    <location>
        <begin position="741"/>
        <end position="763"/>
    </location>
</feature>
<dbReference type="PANTHER" id="PTHR37464">
    <property type="entry name" value="BLL2463 PROTEIN"/>
    <property type="match status" value="1"/>
</dbReference>
<keyword evidence="4" id="KW-1185">Reference proteome</keyword>
<dbReference type="KEGG" id="uam:UABAM_00886"/>
<feature type="transmembrane region" description="Helical" evidence="1">
    <location>
        <begin position="57"/>
        <end position="76"/>
    </location>
</feature>
<dbReference type="OrthoDB" id="7052926at2"/>
<dbReference type="InterPro" id="IPR036465">
    <property type="entry name" value="vWFA_dom_sf"/>
</dbReference>
<evidence type="ECO:0000259" key="2">
    <source>
        <dbReference type="PROSITE" id="PS50234"/>
    </source>
</evidence>
<dbReference type="Pfam" id="PF07584">
    <property type="entry name" value="BatA"/>
    <property type="match status" value="1"/>
</dbReference>
<dbReference type="Gene3D" id="2.60.40.10">
    <property type="entry name" value="Immunoglobulins"/>
    <property type="match status" value="1"/>
</dbReference>
<dbReference type="Proteomes" id="UP000326354">
    <property type="component" value="Chromosome"/>
</dbReference>
<reference evidence="3 4" key="1">
    <citation type="submission" date="2019-08" db="EMBL/GenBank/DDBJ databases">
        <title>Complete genome sequence of Candidatus Uab amorphum.</title>
        <authorList>
            <person name="Shiratori T."/>
            <person name="Suzuki S."/>
            <person name="Kakizawa Y."/>
            <person name="Ishida K."/>
        </authorList>
    </citation>
    <scope>NUCLEOTIDE SEQUENCE [LARGE SCALE GENOMIC DNA]</scope>
    <source>
        <strain evidence="3 4">SRT547</strain>
    </source>
</reference>
<accession>A0A5S9IIP9</accession>
<evidence type="ECO:0000313" key="4">
    <source>
        <dbReference type="Proteomes" id="UP000326354"/>
    </source>
</evidence>
<dbReference type="SMART" id="SM00327">
    <property type="entry name" value="VWA"/>
    <property type="match status" value="1"/>
</dbReference>
<gene>
    <name evidence="3" type="ORF">UABAM_00886</name>
</gene>
<dbReference type="InterPro" id="IPR024163">
    <property type="entry name" value="Aerotolerance_reg_N"/>
</dbReference>
<dbReference type="AlphaFoldDB" id="A0A5S9IIP9"/>